<reference evidence="1" key="1">
    <citation type="journal article" date="2014" name="Front. Microbiol.">
        <title>High frequency of phylogenetically diverse reductive dehalogenase-homologous genes in deep subseafloor sedimentary metagenomes.</title>
        <authorList>
            <person name="Kawai M."/>
            <person name="Futagami T."/>
            <person name="Toyoda A."/>
            <person name="Takaki Y."/>
            <person name="Nishi S."/>
            <person name="Hori S."/>
            <person name="Arai W."/>
            <person name="Tsubouchi T."/>
            <person name="Morono Y."/>
            <person name="Uchiyama I."/>
            <person name="Ito T."/>
            <person name="Fujiyama A."/>
            <person name="Inagaki F."/>
            <person name="Takami H."/>
        </authorList>
    </citation>
    <scope>NUCLEOTIDE SEQUENCE</scope>
    <source>
        <strain evidence="1">Expedition CK06-06</strain>
    </source>
</reference>
<name>X0VVH1_9ZZZZ</name>
<gene>
    <name evidence="1" type="ORF">S01H1_54108</name>
</gene>
<protein>
    <submittedName>
        <fullName evidence="1">Uncharacterized protein</fullName>
    </submittedName>
</protein>
<accession>X0VVH1</accession>
<dbReference type="EMBL" id="BARS01035085">
    <property type="protein sequence ID" value="GAG15117.1"/>
    <property type="molecule type" value="Genomic_DNA"/>
</dbReference>
<sequence>MSDKMLVEFTEGTYYAWGKAVKAYADGRVVIRVDGITEEKN</sequence>
<evidence type="ECO:0000313" key="1">
    <source>
        <dbReference type="EMBL" id="GAG15117.1"/>
    </source>
</evidence>
<organism evidence="1">
    <name type="scientific">marine sediment metagenome</name>
    <dbReference type="NCBI Taxonomy" id="412755"/>
    <lineage>
        <taxon>unclassified sequences</taxon>
        <taxon>metagenomes</taxon>
        <taxon>ecological metagenomes</taxon>
    </lineage>
</organism>
<dbReference type="AlphaFoldDB" id="X0VVH1"/>
<comment type="caution">
    <text evidence="1">The sequence shown here is derived from an EMBL/GenBank/DDBJ whole genome shotgun (WGS) entry which is preliminary data.</text>
</comment>
<proteinExistence type="predicted"/>